<evidence type="ECO:0000259" key="13">
    <source>
        <dbReference type="Pfam" id="PF08245"/>
    </source>
</evidence>
<dbReference type="AlphaFoldDB" id="A0AAX1K4V4"/>
<evidence type="ECO:0000256" key="2">
    <source>
        <dbReference type="ARBA" id="ARBA00008276"/>
    </source>
</evidence>
<gene>
    <name evidence="14" type="ORF">IGS65_003380</name>
</gene>
<sequence>MNYQEALTWIQDSLKFGIKPGLERMTWMLEKLGNPQRHIYGIHVVGTNGKGSTVNDLQTIFSEAGYRVGTFISPYIIDFRERISINGRMISERDLVHLVQLAKPVVERLPLETDLEAATEFEIITLLMFLYFGKVHPVDLVVIEAGMGGLYDSTNVFKARAVICTSIGLDHQAVLGETYSDIAQQKVGVLKEGVPFIFAEKRPDVKAVFYQKAKETQSPIYELGQTFYLVDKGERFDFICGDKKISDIRLAMQGNHQRANAALAIMATLLLQEHFPKVTDTVIQKSLVHNYWIGRTEFIKDNLMIDGAHNNESVAVLVELLKEQYADKKIHILFAAINTKPIDSMLKQLNQFTDLTVTTFSYPDALPLKDYPQIYKQVSNFKLWLKRLSKAQRDDFYVITGSLYFISQVRKVLLKNEELGYNRFIKKNE</sequence>
<evidence type="ECO:0000256" key="11">
    <source>
        <dbReference type="PIRNR" id="PIRNR001563"/>
    </source>
</evidence>
<dbReference type="SUPFAM" id="SSF53623">
    <property type="entry name" value="MurD-like peptide ligases, catalytic domain"/>
    <property type="match status" value="1"/>
</dbReference>
<dbReference type="InterPro" id="IPR004101">
    <property type="entry name" value="Mur_ligase_C"/>
</dbReference>
<dbReference type="Pfam" id="PF08245">
    <property type="entry name" value="Mur_ligase_M"/>
    <property type="match status" value="1"/>
</dbReference>
<feature type="domain" description="Mur ligase central" evidence="13">
    <location>
        <begin position="44"/>
        <end position="267"/>
    </location>
</feature>
<reference evidence="15" key="1">
    <citation type="submission" date="2020-12" db="EMBL/GenBank/DDBJ databases">
        <authorList>
            <person name="Wen Z.T."/>
        </authorList>
    </citation>
    <scope>NUCLEOTIDE SEQUENCE [LARGE SCALE GENOMIC DNA]</scope>
    <source>
        <strain evidence="15">27-3</strain>
    </source>
</reference>
<comment type="catalytic activity">
    <reaction evidence="10">
        <text>(6S)-5,6,7,8-tetrahydrofolyl-(gamma-L-Glu)(n) + L-glutamate + ATP = (6S)-5,6,7,8-tetrahydrofolyl-(gamma-L-Glu)(n+1) + ADP + phosphate + H(+)</text>
        <dbReference type="Rhea" id="RHEA:10580"/>
        <dbReference type="Rhea" id="RHEA-COMP:14738"/>
        <dbReference type="Rhea" id="RHEA-COMP:14740"/>
        <dbReference type="ChEBI" id="CHEBI:15378"/>
        <dbReference type="ChEBI" id="CHEBI:29985"/>
        <dbReference type="ChEBI" id="CHEBI:30616"/>
        <dbReference type="ChEBI" id="CHEBI:43474"/>
        <dbReference type="ChEBI" id="CHEBI:141005"/>
        <dbReference type="ChEBI" id="CHEBI:456216"/>
        <dbReference type="EC" id="6.3.2.17"/>
    </reaction>
</comment>
<dbReference type="Gene3D" id="3.90.190.20">
    <property type="entry name" value="Mur ligase, C-terminal domain"/>
    <property type="match status" value="1"/>
</dbReference>
<evidence type="ECO:0000256" key="9">
    <source>
        <dbReference type="ARBA" id="ARBA00030592"/>
    </source>
</evidence>
<comment type="similarity">
    <text evidence="2 11">Belongs to the folylpolyglutamate synthase family.</text>
</comment>
<dbReference type="Pfam" id="PF02875">
    <property type="entry name" value="Mur_ligase_C"/>
    <property type="match status" value="1"/>
</dbReference>
<dbReference type="PANTHER" id="PTHR11136:SF0">
    <property type="entry name" value="DIHYDROFOLATE SYNTHETASE-RELATED"/>
    <property type="match status" value="1"/>
</dbReference>
<protein>
    <recommendedName>
        <fullName evidence="3">tetrahydrofolate synthase</fullName>
        <ecNumber evidence="3">6.3.2.17</ecNumber>
    </recommendedName>
    <alternativeName>
        <fullName evidence="9">Tetrahydrofolylpolyglutamate synthase</fullName>
    </alternativeName>
</protein>
<keyword evidence="5" id="KW-0479">Metal-binding</keyword>
<dbReference type="EMBL" id="CP066294">
    <property type="protein sequence ID" value="QQL47896.1"/>
    <property type="molecule type" value="Genomic_DNA"/>
</dbReference>
<dbReference type="InterPro" id="IPR036565">
    <property type="entry name" value="Mur-like_cat_sf"/>
</dbReference>
<evidence type="ECO:0000313" key="14">
    <source>
        <dbReference type="EMBL" id="QQL47896.1"/>
    </source>
</evidence>
<dbReference type="InterPro" id="IPR013221">
    <property type="entry name" value="Mur_ligase_cen"/>
</dbReference>
<dbReference type="EC" id="6.3.2.17" evidence="3"/>
<keyword evidence="8" id="KW-0460">Magnesium</keyword>
<dbReference type="PANTHER" id="PTHR11136">
    <property type="entry name" value="FOLYLPOLYGLUTAMATE SYNTHASE-RELATED"/>
    <property type="match status" value="1"/>
</dbReference>
<keyword evidence="4 11" id="KW-0436">Ligase</keyword>
<keyword evidence="7 11" id="KW-0067">ATP-binding</keyword>
<dbReference type="FunFam" id="3.40.1190.10:FF:000011">
    <property type="entry name" value="Folylpolyglutamate synthase/dihydrofolate synthase"/>
    <property type="match status" value="1"/>
</dbReference>
<keyword evidence="6 11" id="KW-0547">Nucleotide-binding</keyword>
<evidence type="ECO:0000256" key="4">
    <source>
        <dbReference type="ARBA" id="ARBA00022598"/>
    </source>
</evidence>
<dbReference type="NCBIfam" id="TIGR01499">
    <property type="entry name" value="folC"/>
    <property type="match status" value="1"/>
</dbReference>
<evidence type="ECO:0000259" key="12">
    <source>
        <dbReference type="Pfam" id="PF02875"/>
    </source>
</evidence>
<dbReference type="GO" id="GO:0005524">
    <property type="term" value="F:ATP binding"/>
    <property type="evidence" value="ECO:0007669"/>
    <property type="project" value="UniProtKB-KW"/>
</dbReference>
<evidence type="ECO:0000313" key="15">
    <source>
        <dbReference type="Proteomes" id="UP000595884"/>
    </source>
</evidence>
<comment type="cofactor">
    <cofactor evidence="1">
        <name>Mg(2+)</name>
        <dbReference type="ChEBI" id="CHEBI:18420"/>
    </cofactor>
</comment>
<dbReference type="SUPFAM" id="SSF53244">
    <property type="entry name" value="MurD-like peptide ligases, peptide-binding domain"/>
    <property type="match status" value="1"/>
</dbReference>
<evidence type="ECO:0000256" key="10">
    <source>
        <dbReference type="ARBA" id="ARBA00047493"/>
    </source>
</evidence>
<dbReference type="RefSeq" id="WP_024783501.1">
    <property type="nucleotide sequence ID" value="NZ_CP066294.2"/>
</dbReference>
<dbReference type="PIRSF" id="PIRSF001563">
    <property type="entry name" value="Folylpolyglu_synth"/>
    <property type="match status" value="1"/>
</dbReference>
<dbReference type="GO" id="GO:0004326">
    <property type="term" value="F:tetrahydrofolylpolyglutamate synthase activity"/>
    <property type="evidence" value="ECO:0007669"/>
    <property type="project" value="UniProtKB-EC"/>
</dbReference>
<dbReference type="GO" id="GO:0005737">
    <property type="term" value="C:cytoplasm"/>
    <property type="evidence" value="ECO:0007669"/>
    <property type="project" value="TreeGrafter"/>
</dbReference>
<accession>A0AAX1K4V4</accession>
<evidence type="ECO:0000256" key="1">
    <source>
        <dbReference type="ARBA" id="ARBA00001946"/>
    </source>
</evidence>
<proteinExistence type="inferred from homology"/>
<dbReference type="GO" id="GO:0046872">
    <property type="term" value="F:metal ion binding"/>
    <property type="evidence" value="ECO:0007669"/>
    <property type="project" value="UniProtKB-KW"/>
</dbReference>
<dbReference type="InterPro" id="IPR036615">
    <property type="entry name" value="Mur_ligase_C_dom_sf"/>
</dbReference>
<evidence type="ECO:0000256" key="3">
    <source>
        <dbReference type="ARBA" id="ARBA00013025"/>
    </source>
</evidence>
<dbReference type="InterPro" id="IPR001645">
    <property type="entry name" value="Folylpolyglutamate_synth"/>
</dbReference>
<evidence type="ECO:0000256" key="5">
    <source>
        <dbReference type="ARBA" id="ARBA00022723"/>
    </source>
</evidence>
<evidence type="ECO:0000256" key="6">
    <source>
        <dbReference type="ARBA" id="ARBA00022741"/>
    </source>
</evidence>
<feature type="domain" description="Mur ligase C-terminal" evidence="12">
    <location>
        <begin position="294"/>
        <end position="402"/>
    </location>
</feature>
<organism evidence="14 15">
    <name type="scientific">Streptococcus mutans</name>
    <dbReference type="NCBI Taxonomy" id="1309"/>
    <lineage>
        <taxon>Bacteria</taxon>
        <taxon>Bacillati</taxon>
        <taxon>Bacillota</taxon>
        <taxon>Bacilli</taxon>
        <taxon>Lactobacillales</taxon>
        <taxon>Streptococcaceae</taxon>
        <taxon>Streptococcus</taxon>
    </lineage>
</organism>
<dbReference type="Gene3D" id="3.40.1190.10">
    <property type="entry name" value="Mur-like, catalytic domain"/>
    <property type="match status" value="1"/>
</dbReference>
<name>A0AAX1K4V4_STRMG</name>
<dbReference type="Proteomes" id="UP000595884">
    <property type="component" value="Chromosome"/>
</dbReference>
<dbReference type="GO" id="GO:0008841">
    <property type="term" value="F:dihydrofolate synthase activity"/>
    <property type="evidence" value="ECO:0007669"/>
    <property type="project" value="TreeGrafter"/>
</dbReference>
<evidence type="ECO:0000256" key="7">
    <source>
        <dbReference type="ARBA" id="ARBA00022840"/>
    </source>
</evidence>
<evidence type="ECO:0000256" key="8">
    <source>
        <dbReference type="ARBA" id="ARBA00022842"/>
    </source>
</evidence>